<dbReference type="EMBL" id="DS995785">
    <property type="protein sequence ID" value="EGE08694.1"/>
    <property type="molecule type" value="Genomic_DNA"/>
</dbReference>
<name>F2Q3H6_TRIEC</name>
<dbReference type="HOGENOM" id="CLU_075838_0_1_1"/>
<dbReference type="Proteomes" id="UP000009169">
    <property type="component" value="Unassembled WGS sequence"/>
</dbReference>
<dbReference type="AlphaFoldDB" id="F2Q3H6"/>
<dbReference type="eggNOG" id="KOG1721">
    <property type="taxonomic scope" value="Eukaryota"/>
</dbReference>
<evidence type="ECO:0000259" key="1">
    <source>
        <dbReference type="PROSITE" id="PS00028"/>
    </source>
</evidence>
<sequence>MTPMNAIRVRVVSLPGVPVTNTWMLQATGLQHLTARSATRHSVLNMRRTSTWPPSVIGRKTTTLTNATPAQIDMRRRKPSRVHVGNGVKCPFCQTGYATASGLAHHLERAACPNAPYMNRKPFFRKSVNVIRMGALPSSNSNAFNGSSWQCYLCTSCFRSRQGLNQHLNSPVHKQNVYRCPNQRSLCGKEFATLAALFNHLESESCSVVRFETVQRGVNNMILRGKMIAF</sequence>
<evidence type="ECO:0000313" key="2">
    <source>
        <dbReference type="EMBL" id="EGE08694.1"/>
    </source>
</evidence>
<dbReference type="SUPFAM" id="SSF57667">
    <property type="entry name" value="beta-beta-alpha zinc fingers"/>
    <property type="match status" value="1"/>
</dbReference>
<reference evidence="3" key="1">
    <citation type="journal article" date="2012" name="MBio">
        <title>Comparative genome analysis of Trichophyton rubrum and related dermatophytes reveals candidate genes involved in infection.</title>
        <authorList>
            <person name="Martinez D.A."/>
            <person name="Oliver B.G."/>
            <person name="Graeser Y."/>
            <person name="Goldberg J.M."/>
            <person name="Li W."/>
            <person name="Martinez-Rossi N.M."/>
            <person name="Monod M."/>
            <person name="Shelest E."/>
            <person name="Barton R.C."/>
            <person name="Birch E."/>
            <person name="Brakhage A.A."/>
            <person name="Chen Z."/>
            <person name="Gurr S.J."/>
            <person name="Heiman D."/>
            <person name="Heitman J."/>
            <person name="Kosti I."/>
            <person name="Rossi A."/>
            <person name="Saif S."/>
            <person name="Samalova M."/>
            <person name="Saunders C.W."/>
            <person name="Shea T."/>
            <person name="Summerbell R.C."/>
            <person name="Xu J."/>
            <person name="Young S."/>
            <person name="Zeng Q."/>
            <person name="Birren B.W."/>
            <person name="Cuomo C.A."/>
            <person name="White T.C."/>
        </authorList>
    </citation>
    <scope>NUCLEOTIDE SEQUENCE [LARGE SCALE GENOMIC DNA]</scope>
    <source>
        <strain evidence="3">ATCC MYA-4606 / CBS 127.97</strain>
    </source>
</reference>
<dbReference type="VEuPathDB" id="FungiDB:TEQG_07653"/>
<accession>F2Q3H6</accession>
<evidence type="ECO:0000313" key="3">
    <source>
        <dbReference type="Proteomes" id="UP000009169"/>
    </source>
</evidence>
<proteinExistence type="predicted"/>
<dbReference type="InterPro" id="IPR013087">
    <property type="entry name" value="Znf_C2H2_type"/>
</dbReference>
<feature type="domain" description="C2H2-type" evidence="1">
    <location>
        <begin position="151"/>
        <end position="173"/>
    </location>
</feature>
<protein>
    <recommendedName>
        <fullName evidence="1">C2H2-type domain-containing protein</fullName>
    </recommendedName>
</protein>
<gene>
    <name evidence="2" type="ORF">TEQG_07653</name>
</gene>
<organism evidence="2 3">
    <name type="scientific">Trichophyton equinum (strain ATCC MYA-4606 / CBS 127.97)</name>
    <name type="common">Horse ringworm fungus</name>
    <dbReference type="NCBI Taxonomy" id="559882"/>
    <lineage>
        <taxon>Eukaryota</taxon>
        <taxon>Fungi</taxon>
        <taxon>Dikarya</taxon>
        <taxon>Ascomycota</taxon>
        <taxon>Pezizomycotina</taxon>
        <taxon>Eurotiomycetes</taxon>
        <taxon>Eurotiomycetidae</taxon>
        <taxon>Onygenales</taxon>
        <taxon>Arthrodermataceae</taxon>
        <taxon>Trichophyton</taxon>
    </lineage>
</organism>
<keyword evidence="3" id="KW-1185">Reference proteome</keyword>
<dbReference type="PROSITE" id="PS00028">
    <property type="entry name" value="ZINC_FINGER_C2H2_1"/>
    <property type="match status" value="1"/>
</dbReference>
<dbReference type="InterPro" id="IPR036236">
    <property type="entry name" value="Znf_C2H2_sf"/>
</dbReference>
<dbReference type="Gene3D" id="3.30.160.60">
    <property type="entry name" value="Classic Zinc Finger"/>
    <property type="match status" value="1"/>
</dbReference>
<dbReference type="OrthoDB" id="6077919at2759"/>